<keyword evidence="3" id="KW-1185">Reference proteome</keyword>
<reference evidence="2 3" key="1">
    <citation type="submission" date="2024-07" db="EMBL/GenBank/DDBJ databases">
        <title>Section-level genome sequencing and comparative genomics of Aspergillus sections Usti and Cavernicolus.</title>
        <authorList>
            <consortium name="Lawrence Berkeley National Laboratory"/>
            <person name="Nybo J.L."/>
            <person name="Vesth T.C."/>
            <person name="Theobald S."/>
            <person name="Frisvad J.C."/>
            <person name="Larsen T.O."/>
            <person name="Kjaerboelling I."/>
            <person name="Rothschild-Mancinelli K."/>
            <person name="Lyhne E.K."/>
            <person name="Kogle M.E."/>
            <person name="Barry K."/>
            <person name="Clum A."/>
            <person name="Na H."/>
            <person name="Ledsgaard L."/>
            <person name="Lin J."/>
            <person name="Lipzen A."/>
            <person name="Kuo A."/>
            <person name="Riley R."/>
            <person name="Mondo S."/>
            <person name="LaButti K."/>
            <person name="Haridas S."/>
            <person name="Pangalinan J."/>
            <person name="Salamov A.A."/>
            <person name="Simmons B.A."/>
            <person name="Magnuson J.K."/>
            <person name="Chen J."/>
            <person name="Drula E."/>
            <person name="Henrissat B."/>
            <person name="Wiebenga A."/>
            <person name="Lubbers R.J."/>
            <person name="Gomes A.C."/>
            <person name="Makela M.R."/>
            <person name="Stajich J."/>
            <person name="Grigoriev I.V."/>
            <person name="Mortensen U.H."/>
            <person name="De vries R.P."/>
            <person name="Baker S.E."/>
            <person name="Andersen M.R."/>
        </authorList>
    </citation>
    <scope>NUCLEOTIDE SEQUENCE [LARGE SCALE GENOMIC DNA]</scope>
    <source>
        <strain evidence="2 3">CBS 600.67</strain>
    </source>
</reference>
<proteinExistence type="predicted"/>
<name>A0ABR4HYG8_9EURO</name>
<organism evidence="2 3">
    <name type="scientific">Aspergillus cavernicola</name>
    <dbReference type="NCBI Taxonomy" id="176166"/>
    <lineage>
        <taxon>Eukaryota</taxon>
        <taxon>Fungi</taxon>
        <taxon>Dikarya</taxon>
        <taxon>Ascomycota</taxon>
        <taxon>Pezizomycotina</taxon>
        <taxon>Eurotiomycetes</taxon>
        <taxon>Eurotiomycetidae</taxon>
        <taxon>Eurotiales</taxon>
        <taxon>Aspergillaceae</taxon>
        <taxon>Aspergillus</taxon>
        <taxon>Aspergillus subgen. Nidulantes</taxon>
    </lineage>
</organism>
<keyword evidence="1" id="KW-0472">Membrane</keyword>
<keyword evidence="1" id="KW-1133">Transmembrane helix</keyword>
<feature type="transmembrane region" description="Helical" evidence="1">
    <location>
        <begin position="74"/>
        <end position="99"/>
    </location>
</feature>
<sequence length="143" mass="16728">MDTPTYSYIIHKERLLHPIRPPLHLIRQPNIPRAPAAPRSKWFCLNQLQTRLCSQPVLPRITCPRPEYKTTGRIFFKTFFFIFYFFFASPFILTVLILLTSAKPLPQALILSEISTIQYLLARSLVNPDKEKRRGKKTTNKVE</sequence>
<gene>
    <name evidence="2" type="ORF">BDW59DRAFT_113692</name>
</gene>
<evidence type="ECO:0000313" key="3">
    <source>
        <dbReference type="Proteomes" id="UP001610335"/>
    </source>
</evidence>
<evidence type="ECO:0000256" key="1">
    <source>
        <dbReference type="SAM" id="Phobius"/>
    </source>
</evidence>
<accession>A0ABR4HYG8</accession>
<keyword evidence="1" id="KW-0812">Transmembrane</keyword>
<dbReference type="EMBL" id="JBFXLS010000069">
    <property type="protein sequence ID" value="KAL2820536.1"/>
    <property type="molecule type" value="Genomic_DNA"/>
</dbReference>
<dbReference type="Proteomes" id="UP001610335">
    <property type="component" value="Unassembled WGS sequence"/>
</dbReference>
<comment type="caution">
    <text evidence="2">The sequence shown here is derived from an EMBL/GenBank/DDBJ whole genome shotgun (WGS) entry which is preliminary data.</text>
</comment>
<evidence type="ECO:0000313" key="2">
    <source>
        <dbReference type="EMBL" id="KAL2820536.1"/>
    </source>
</evidence>
<protein>
    <submittedName>
        <fullName evidence="2">Uncharacterized protein</fullName>
    </submittedName>
</protein>